<gene>
    <name evidence="1" type="ORF">JY572_18545</name>
</gene>
<dbReference type="EMBL" id="CP071091">
    <property type="protein sequence ID" value="QSQ17907.1"/>
    <property type="molecule type" value="Genomic_DNA"/>
</dbReference>
<accession>A0ABX7NGF4</accession>
<dbReference type="Proteomes" id="UP000663090">
    <property type="component" value="Chromosome"/>
</dbReference>
<proteinExistence type="predicted"/>
<name>A0ABX7NGF4_9BACT</name>
<dbReference type="RefSeq" id="WP_206719524.1">
    <property type="nucleotide sequence ID" value="NZ_CP071091.1"/>
</dbReference>
<evidence type="ECO:0000313" key="1">
    <source>
        <dbReference type="EMBL" id="QSQ17907.1"/>
    </source>
</evidence>
<keyword evidence="2" id="KW-1185">Reference proteome</keyword>
<reference evidence="1 2" key="1">
    <citation type="submission" date="2021-02" db="EMBL/GenBank/DDBJ databases">
        <title>De Novo genome assembly of isolated myxobacteria.</title>
        <authorList>
            <person name="Stevens D.C."/>
        </authorList>
    </citation>
    <scope>NUCLEOTIDE SEQUENCE [LARGE SCALE GENOMIC DNA]</scope>
    <source>
        <strain evidence="1 2">SCHIC003</strain>
    </source>
</reference>
<evidence type="ECO:0000313" key="2">
    <source>
        <dbReference type="Proteomes" id="UP000663090"/>
    </source>
</evidence>
<protein>
    <recommendedName>
        <fullName evidence="3">DUF3800 domain-containing protein</fullName>
    </recommendedName>
</protein>
<evidence type="ECO:0008006" key="3">
    <source>
        <dbReference type="Google" id="ProtNLM"/>
    </source>
</evidence>
<organism evidence="1 2">
    <name type="scientific">Myxococcus landrumensis</name>
    <dbReference type="NCBI Taxonomy" id="2813577"/>
    <lineage>
        <taxon>Bacteria</taxon>
        <taxon>Pseudomonadati</taxon>
        <taxon>Myxococcota</taxon>
        <taxon>Myxococcia</taxon>
        <taxon>Myxococcales</taxon>
        <taxon>Cystobacterineae</taxon>
        <taxon>Myxococcaceae</taxon>
        <taxon>Myxococcus</taxon>
    </lineage>
</organism>
<sequence length="322" mass="37744">MPTYEIFVDEAWTQGAASPAELKRYWCFYGGIFGTSSDVDRLDTQLRRVFAKFGVKKDEAKWSSLGPDNRQFYQELVDCLFDAIERGEVAFRQMFYDRAYVRIPSNSSEDAASPLDVQYKLCYQFLKHAFGLKFLPRSPHGQRNEILVRLDNHSSQKHQDRLAQFAQDLPRILDRPDLDVRLTYHRSSQVPRIQICDLMIGAAGSYGNKMHEKREPKQRGMKPKQRIRHDFAKYIYNRLRAIDAAQRGSKAFNWFETTGRGSDWSSLLRHKVRIWKFKPQHYQTDAGWHNDHLDKYGNYQGERLLPVATIPYFDEPAFTDED</sequence>